<reference evidence="8" key="1">
    <citation type="submission" date="2018-10" db="EMBL/GenBank/DDBJ databases">
        <title>Genomic Encyclopedia of Archaeal and Bacterial Type Strains, Phase II (KMG-II): from individual species to whole genera.</title>
        <authorList>
            <person name="Goeker M."/>
        </authorList>
    </citation>
    <scope>NUCLEOTIDE SEQUENCE [LARGE SCALE GENOMIC DNA]</scope>
    <source>
        <strain evidence="8">DSM 2944</strain>
    </source>
</reference>
<comment type="cofactor">
    <cofactor evidence="2">
        <name>Mg(2+)</name>
        <dbReference type="ChEBI" id="CHEBI:18420"/>
    </cofactor>
</comment>
<dbReference type="PROSITE" id="PS51462">
    <property type="entry name" value="NUDIX"/>
    <property type="match status" value="1"/>
</dbReference>
<dbReference type="EMBL" id="RBLI01000002">
    <property type="protein sequence ID" value="RKS44664.1"/>
    <property type="molecule type" value="Genomic_DNA"/>
</dbReference>
<evidence type="ECO:0000259" key="7">
    <source>
        <dbReference type="PROSITE" id="PS51462"/>
    </source>
</evidence>
<evidence type="ECO:0000256" key="4">
    <source>
        <dbReference type="ARBA" id="ARBA00022801"/>
    </source>
</evidence>
<evidence type="ECO:0000256" key="2">
    <source>
        <dbReference type="ARBA" id="ARBA00001946"/>
    </source>
</evidence>
<name>A0ABX9S9X9_PARPN</name>
<evidence type="ECO:0000313" key="9">
    <source>
        <dbReference type="Proteomes" id="UP000273626"/>
    </source>
</evidence>
<gene>
    <name evidence="8" type="ORF">BDE18_3517</name>
</gene>
<dbReference type="InterPro" id="IPR000086">
    <property type="entry name" value="NUDIX_hydrolase_dom"/>
</dbReference>
<keyword evidence="6" id="KW-0464">Manganese</keyword>
<keyword evidence="9" id="KW-1185">Reference proteome</keyword>
<keyword evidence="5" id="KW-0460">Magnesium</keyword>
<protein>
    <submittedName>
        <fullName evidence="8">8-oxo-dGTP pyrophosphatase MutT (NUDIX family)</fullName>
    </submittedName>
</protein>
<organism evidence="8 9">
    <name type="scientific">Paracoccus pantotrophus</name>
    <name type="common">Thiosphaera pantotropha</name>
    <dbReference type="NCBI Taxonomy" id="82367"/>
    <lineage>
        <taxon>Bacteria</taxon>
        <taxon>Pseudomonadati</taxon>
        <taxon>Pseudomonadota</taxon>
        <taxon>Alphaproteobacteria</taxon>
        <taxon>Rhodobacterales</taxon>
        <taxon>Paracoccaceae</taxon>
        <taxon>Paracoccus</taxon>
    </lineage>
</organism>
<dbReference type="SUPFAM" id="SSF55811">
    <property type="entry name" value="Nudix"/>
    <property type="match status" value="1"/>
</dbReference>
<comment type="caution">
    <text evidence="8">The sequence shown here is derived from an EMBL/GenBank/DDBJ whole genome shotgun (WGS) entry which is preliminary data.</text>
</comment>
<comment type="cofactor">
    <cofactor evidence="1">
        <name>Mn(2+)</name>
        <dbReference type="ChEBI" id="CHEBI:29035"/>
    </cofactor>
</comment>
<evidence type="ECO:0000256" key="3">
    <source>
        <dbReference type="ARBA" id="ARBA00022723"/>
    </source>
</evidence>
<keyword evidence="3" id="KW-0479">Metal-binding</keyword>
<dbReference type="Proteomes" id="UP000273626">
    <property type="component" value="Unassembled WGS sequence"/>
</dbReference>
<dbReference type="PANTHER" id="PTHR12318:SF0">
    <property type="entry name" value="ACYL-COENZYME A DIPHOSPHATASE NUDT19"/>
    <property type="match status" value="1"/>
</dbReference>
<proteinExistence type="predicted"/>
<dbReference type="PANTHER" id="PTHR12318">
    <property type="entry name" value="TESTOSTERONE-REGULATED PROTEIN RP2"/>
    <property type="match status" value="1"/>
</dbReference>
<evidence type="ECO:0000256" key="6">
    <source>
        <dbReference type="ARBA" id="ARBA00023211"/>
    </source>
</evidence>
<dbReference type="InterPro" id="IPR039121">
    <property type="entry name" value="NUDT19"/>
</dbReference>
<sequence>MSSLAGTAPASRDAAEQPIRDAATVIVLDRNAQGGPSVLMGQRGASAVFMPSKYVFPGGAVDAGDAQVRLAGDLPARTSALLAAEPRAESQVTPLALAAAALRELAEETGLLTGPPGPAPEGWDHYAGAGLAPDASALIYLFRAITPPGRTRRFDARFLLLDAERLHGDRHDFSAACDELSHLHWVPLTEARALDLPFITEVVLAEVASLLATAGDGPLAPPPTVPFFDNRLSVPRFMRIG</sequence>
<dbReference type="InterPro" id="IPR015797">
    <property type="entry name" value="NUDIX_hydrolase-like_dom_sf"/>
</dbReference>
<accession>A0ABX9S9X9</accession>
<keyword evidence="4" id="KW-0378">Hydrolase</keyword>
<evidence type="ECO:0000256" key="1">
    <source>
        <dbReference type="ARBA" id="ARBA00001936"/>
    </source>
</evidence>
<evidence type="ECO:0000256" key="5">
    <source>
        <dbReference type="ARBA" id="ARBA00022842"/>
    </source>
</evidence>
<dbReference type="Gene3D" id="3.90.79.10">
    <property type="entry name" value="Nucleoside Triphosphate Pyrophosphohydrolase"/>
    <property type="match status" value="1"/>
</dbReference>
<feature type="domain" description="Nudix hydrolase" evidence="7">
    <location>
        <begin position="18"/>
        <end position="208"/>
    </location>
</feature>
<evidence type="ECO:0000313" key="8">
    <source>
        <dbReference type="EMBL" id="RKS44664.1"/>
    </source>
</evidence>